<evidence type="ECO:0000313" key="2">
    <source>
        <dbReference type="EMBL" id="KKL86834.1"/>
    </source>
</evidence>
<name>A0A0F9FKD0_9ZZZZ</name>
<feature type="domain" description="YopX protein" evidence="1">
    <location>
        <begin position="27"/>
        <end position="149"/>
    </location>
</feature>
<sequence length="159" mass="18391">MSFPSSERGIAVWVSRFIERRKMDRYKFRGLRTDNGEEVKGSLFIPKCCNEGYAFIIPNDVEGPKKAYFVEVHPDTIGQYIGRVDVAGNEIYKDDIMQNRQRESSKGVVVIDEKGYHLKKPHGDGQRYYCGCIWYTENWLVIGTIHDNTDKKGDSDERD</sequence>
<reference evidence="2" key="1">
    <citation type="journal article" date="2015" name="Nature">
        <title>Complex archaea that bridge the gap between prokaryotes and eukaryotes.</title>
        <authorList>
            <person name="Spang A."/>
            <person name="Saw J.H."/>
            <person name="Jorgensen S.L."/>
            <person name="Zaremba-Niedzwiedzka K."/>
            <person name="Martijn J."/>
            <person name="Lind A.E."/>
            <person name="van Eijk R."/>
            <person name="Schleper C."/>
            <person name="Guy L."/>
            <person name="Ettema T.J."/>
        </authorList>
    </citation>
    <scope>NUCLEOTIDE SEQUENCE</scope>
</reference>
<dbReference type="EMBL" id="LAZR01021002">
    <property type="protein sequence ID" value="KKL86834.1"/>
    <property type="molecule type" value="Genomic_DNA"/>
</dbReference>
<dbReference type="AlphaFoldDB" id="A0A0F9FKD0"/>
<evidence type="ECO:0000259" key="1">
    <source>
        <dbReference type="Pfam" id="PF09643"/>
    </source>
</evidence>
<gene>
    <name evidence="2" type="ORF">LCGC14_1940800</name>
</gene>
<dbReference type="InterPro" id="IPR023385">
    <property type="entry name" value="YopX-like_C"/>
</dbReference>
<dbReference type="Gene3D" id="2.30.30.290">
    <property type="entry name" value="YopX-like domains"/>
    <property type="match status" value="1"/>
</dbReference>
<dbReference type="Pfam" id="PF09643">
    <property type="entry name" value="YopX"/>
    <property type="match status" value="1"/>
</dbReference>
<proteinExistence type="predicted"/>
<comment type="caution">
    <text evidence="2">The sequence shown here is derived from an EMBL/GenBank/DDBJ whole genome shotgun (WGS) entry which is preliminary data.</text>
</comment>
<dbReference type="SUPFAM" id="SSF159006">
    <property type="entry name" value="YopX-like"/>
    <property type="match status" value="1"/>
</dbReference>
<dbReference type="InterPro" id="IPR019096">
    <property type="entry name" value="YopX_protein"/>
</dbReference>
<protein>
    <recommendedName>
        <fullName evidence="1">YopX protein domain-containing protein</fullName>
    </recommendedName>
</protein>
<organism evidence="2">
    <name type="scientific">marine sediment metagenome</name>
    <dbReference type="NCBI Taxonomy" id="412755"/>
    <lineage>
        <taxon>unclassified sequences</taxon>
        <taxon>metagenomes</taxon>
        <taxon>ecological metagenomes</taxon>
    </lineage>
</organism>
<accession>A0A0F9FKD0</accession>